<dbReference type="InterPro" id="IPR050271">
    <property type="entry name" value="UDP-glycosyltransferase"/>
</dbReference>
<sequence>MNSHVTTNGSARTSRIYSYGFKEESPWSKTPHLLDPFKEKVRSWKEHVHYVEIASELCEIGLSDPGLHKFLANQKYDIGIATEYDYCGFALMQFYSIPSIVSVSSMAILDQQSIGAGMPNSAAVTQAFWQTKDQAKLTSPRGVTRGGEKVRERRRRECLDVCTLHTLADASLFEPEDLSTWLGKLKNLINWTHINFIVYPYCRRIQSKSINKYLGDQIDPENLMESIDIQFLNSNELIELPRVVTPKIKFIGGINLRKSKGILADDVEKLISGGGGVKEGIVVFCFGTQVASNLFPIEVRHAFAAAFRQFPEFTFVWKYELQEGDQQIFANTTNLKFLKWLPQTDLLNDPRTRAFISHTGLNSYLESSYAGVPILAIPLFADQPHNAKSGESIGTTYVLDKTQLTTHNIVKGLKAVLYDTSYLHNAKRISKMLKDRPNPPKSIFVEWVEFAARNPLLHRNLNLPGQKMTVIEYYCIDLILFCVGFVVFVVFVVWRGIGLMGRGLRGLVVKKKKIE</sequence>
<dbReference type="EMBL" id="WUAV01000004">
    <property type="protein sequence ID" value="KAF1759305.1"/>
    <property type="molecule type" value="Genomic_DNA"/>
</dbReference>
<dbReference type="PANTHER" id="PTHR48043">
    <property type="entry name" value="EG:EG0003.4 PROTEIN-RELATED"/>
    <property type="match status" value="1"/>
</dbReference>
<comment type="catalytic activity">
    <reaction evidence="10">
        <text>glucuronate acceptor + UDP-alpha-D-glucuronate = acceptor beta-D-glucuronoside + UDP + H(+)</text>
        <dbReference type="Rhea" id="RHEA:21032"/>
        <dbReference type="ChEBI" id="CHEBI:15378"/>
        <dbReference type="ChEBI" id="CHEBI:58052"/>
        <dbReference type="ChEBI" id="CHEBI:58223"/>
        <dbReference type="ChEBI" id="CHEBI:132367"/>
        <dbReference type="ChEBI" id="CHEBI:132368"/>
        <dbReference type="EC" id="2.4.1.17"/>
    </reaction>
</comment>
<accession>A0A6A5GXP7</accession>
<keyword evidence="6 11" id="KW-0812">Transmembrane</keyword>
<evidence type="ECO:0000256" key="5">
    <source>
        <dbReference type="ARBA" id="ARBA00022679"/>
    </source>
</evidence>
<evidence type="ECO:0000313" key="12">
    <source>
        <dbReference type="EMBL" id="KAF1759305.1"/>
    </source>
</evidence>
<dbReference type="FunFam" id="3.40.50.2000:FF:000021">
    <property type="entry name" value="UDP-glucuronosyltransferase"/>
    <property type="match status" value="1"/>
</dbReference>
<dbReference type="CDD" id="cd03784">
    <property type="entry name" value="GT1_Gtf-like"/>
    <property type="match status" value="1"/>
</dbReference>
<evidence type="ECO:0000313" key="13">
    <source>
        <dbReference type="Proteomes" id="UP000483820"/>
    </source>
</evidence>
<dbReference type="GO" id="GO:0016020">
    <property type="term" value="C:membrane"/>
    <property type="evidence" value="ECO:0007669"/>
    <property type="project" value="UniProtKB-SubCell"/>
</dbReference>
<proteinExistence type="inferred from homology"/>
<dbReference type="Proteomes" id="UP000483820">
    <property type="component" value="Chromosome IV"/>
</dbReference>
<name>A0A6A5GXP7_CAERE</name>
<protein>
    <recommendedName>
        <fullName evidence="3">glucuronosyltransferase</fullName>
        <ecNumber evidence="3">2.4.1.17</ecNumber>
    </recommendedName>
</protein>
<dbReference type="Gene3D" id="3.40.50.2000">
    <property type="entry name" value="Glycogen Phosphorylase B"/>
    <property type="match status" value="1"/>
</dbReference>
<evidence type="ECO:0000256" key="1">
    <source>
        <dbReference type="ARBA" id="ARBA00004167"/>
    </source>
</evidence>
<dbReference type="PANTHER" id="PTHR48043:SF8">
    <property type="entry name" value="GLUCURONOSYLTRANSFERASE"/>
    <property type="match status" value="1"/>
</dbReference>
<evidence type="ECO:0000256" key="4">
    <source>
        <dbReference type="ARBA" id="ARBA00022676"/>
    </source>
</evidence>
<dbReference type="InterPro" id="IPR002213">
    <property type="entry name" value="UDP_glucos_trans"/>
</dbReference>
<dbReference type="AlphaFoldDB" id="A0A6A5GXP7"/>
<evidence type="ECO:0000256" key="3">
    <source>
        <dbReference type="ARBA" id="ARBA00012544"/>
    </source>
</evidence>
<dbReference type="SUPFAM" id="SSF53756">
    <property type="entry name" value="UDP-Glycosyltransferase/glycogen phosphorylase"/>
    <property type="match status" value="2"/>
</dbReference>
<evidence type="ECO:0000256" key="6">
    <source>
        <dbReference type="ARBA" id="ARBA00022692"/>
    </source>
</evidence>
<comment type="similarity">
    <text evidence="2">Belongs to the UDP-glycosyltransferase family.</text>
</comment>
<evidence type="ECO:0000256" key="11">
    <source>
        <dbReference type="SAM" id="Phobius"/>
    </source>
</evidence>
<keyword evidence="4" id="KW-0328">Glycosyltransferase</keyword>
<evidence type="ECO:0000256" key="8">
    <source>
        <dbReference type="ARBA" id="ARBA00022989"/>
    </source>
</evidence>
<dbReference type="GO" id="GO:0015020">
    <property type="term" value="F:glucuronosyltransferase activity"/>
    <property type="evidence" value="ECO:0007669"/>
    <property type="project" value="UniProtKB-EC"/>
</dbReference>
<evidence type="ECO:0000256" key="2">
    <source>
        <dbReference type="ARBA" id="ARBA00009995"/>
    </source>
</evidence>
<comment type="subcellular location">
    <subcellularLocation>
        <location evidence="1">Membrane</location>
        <topology evidence="1">Single-pass membrane protein</topology>
    </subcellularLocation>
</comment>
<keyword evidence="9 11" id="KW-0472">Membrane</keyword>
<gene>
    <name evidence="12" type="ORF">GCK72_015770</name>
</gene>
<keyword evidence="7" id="KW-0732">Signal</keyword>
<dbReference type="RefSeq" id="XP_053585892.1">
    <property type="nucleotide sequence ID" value="XM_053731120.1"/>
</dbReference>
<evidence type="ECO:0000256" key="10">
    <source>
        <dbReference type="ARBA" id="ARBA00047475"/>
    </source>
</evidence>
<dbReference type="CTD" id="9803408"/>
<reference evidence="12 13" key="1">
    <citation type="submission" date="2019-12" db="EMBL/GenBank/DDBJ databases">
        <title>Chromosome-level assembly of the Caenorhabditis remanei genome.</title>
        <authorList>
            <person name="Teterina A.A."/>
            <person name="Willis J.H."/>
            <person name="Phillips P.C."/>
        </authorList>
    </citation>
    <scope>NUCLEOTIDE SEQUENCE [LARGE SCALE GENOMIC DNA]</scope>
    <source>
        <strain evidence="12 13">PX506</strain>
        <tissue evidence="12">Whole organism</tissue>
    </source>
</reference>
<feature type="transmembrane region" description="Helical" evidence="11">
    <location>
        <begin position="478"/>
        <end position="497"/>
    </location>
</feature>
<comment type="caution">
    <text evidence="12">The sequence shown here is derived from an EMBL/GenBank/DDBJ whole genome shotgun (WGS) entry which is preliminary data.</text>
</comment>
<dbReference type="Pfam" id="PF00201">
    <property type="entry name" value="UDPGT"/>
    <property type="match status" value="1"/>
</dbReference>
<keyword evidence="5" id="KW-0808">Transferase</keyword>
<dbReference type="EC" id="2.4.1.17" evidence="3"/>
<evidence type="ECO:0000256" key="7">
    <source>
        <dbReference type="ARBA" id="ARBA00022729"/>
    </source>
</evidence>
<evidence type="ECO:0000256" key="9">
    <source>
        <dbReference type="ARBA" id="ARBA00023136"/>
    </source>
</evidence>
<dbReference type="KEGG" id="crq:GCK72_015770"/>
<organism evidence="12 13">
    <name type="scientific">Caenorhabditis remanei</name>
    <name type="common">Caenorhabditis vulgaris</name>
    <dbReference type="NCBI Taxonomy" id="31234"/>
    <lineage>
        <taxon>Eukaryota</taxon>
        <taxon>Metazoa</taxon>
        <taxon>Ecdysozoa</taxon>
        <taxon>Nematoda</taxon>
        <taxon>Chromadorea</taxon>
        <taxon>Rhabditida</taxon>
        <taxon>Rhabditina</taxon>
        <taxon>Rhabditomorpha</taxon>
        <taxon>Rhabditoidea</taxon>
        <taxon>Rhabditidae</taxon>
        <taxon>Peloderinae</taxon>
        <taxon>Caenorhabditis</taxon>
    </lineage>
</organism>
<keyword evidence="8 11" id="KW-1133">Transmembrane helix</keyword>
<dbReference type="GeneID" id="9803408"/>